<protein>
    <recommendedName>
        <fullName evidence="4">Calcineurin-like phosphoesterase domain-containing protein</fullName>
    </recommendedName>
</protein>
<dbReference type="EMBL" id="JARGEQ010000027">
    <property type="protein sequence ID" value="MDF1585630.1"/>
    <property type="molecule type" value="Genomic_DNA"/>
</dbReference>
<accession>A0AAP3XQT7</accession>
<evidence type="ECO:0008006" key="4">
    <source>
        <dbReference type="Google" id="ProtNLM"/>
    </source>
</evidence>
<dbReference type="Proteomes" id="UP001301140">
    <property type="component" value="Unassembled WGS sequence"/>
</dbReference>
<evidence type="ECO:0000313" key="3">
    <source>
        <dbReference type="Proteomes" id="UP001301140"/>
    </source>
</evidence>
<evidence type="ECO:0000313" key="2">
    <source>
        <dbReference type="EMBL" id="MDF1585630.1"/>
    </source>
</evidence>
<feature type="chain" id="PRO_5043009374" description="Calcineurin-like phosphoesterase domain-containing protein" evidence="1">
    <location>
        <begin position="22"/>
        <end position="323"/>
    </location>
</feature>
<dbReference type="SUPFAM" id="SSF56300">
    <property type="entry name" value="Metallo-dependent phosphatases"/>
    <property type="match status" value="1"/>
</dbReference>
<dbReference type="Gene3D" id="3.60.21.10">
    <property type="match status" value="1"/>
</dbReference>
<dbReference type="AlphaFoldDB" id="A0AAP3XQT7"/>
<gene>
    <name evidence="2" type="ORF">PZ740_04410</name>
</gene>
<organism evidence="2 3">
    <name type="scientific">Marinimicrococcus flavescens</name>
    <dbReference type="NCBI Taxonomy" id="3031815"/>
    <lineage>
        <taxon>Bacteria</taxon>
        <taxon>Pseudomonadati</taxon>
        <taxon>Pseudomonadota</taxon>
        <taxon>Alphaproteobacteria</taxon>
        <taxon>Geminicoccales</taxon>
        <taxon>Geminicoccaceae</taxon>
        <taxon>Marinimicrococcus</taxon>
    </lineage>
</organism>
<sequence length="323" mass="34904">MRRLLLGTTAAALLLSAPAMAAPFSFVAIGDMPYKLPDDYARFERLIGVINGMAPAFTVHVGDIKSGSTPCSDENFEKVRGMFDGFEQPLYYTPGDNEWTDCHREKAGGYEPLERLGKLRELFFGEARSHGSAPVALERQADLMPEHAAIVENARWSHEGVLFATIHVVGSNNGFERNLASAEEFFAREKANVAWIEDSFARAEAADAPAMVLAFQANPGWSRKPSDRGGEDGFAAVLAALAKGAEAFGRPVLLVQGDDHVLVIDQPLLDTAGKKPLENVMRLQVMGAGLVHGVTVTVDPEDPAVFGFKPLVVPDNRRTAQAG</sequence>
<feature type="signal peptide" evidence="1">
    <location>
        <begin position="1"/>
        <end position="21"/>
    </location>
</feature>
<keyword evidence="3" id="KW-1185">Reference proteome</keyword>
<comment type="caution">
    <text evidence="2">The sequence shown here is derived from an EMBL/GenBank/DDBJ whole genome shotgun (WGS) entry which is preliminary data.</text>
</comment>
<dbReference type="InterPro" id="IPR029052">
    <property type="entry name" value="Metallo-depent_PP-like"/>
</dbReference>
<reference evidence="2 3" key="1">
    <citation type="submission" date="2023-03" db="EMBL/GenBank/DDBJ databases">
        <title>YIM 152171 draft genome.</title>
        <authorList>
            <person name="Yang Z."/>
        </authorList>
    </citation>
    <scope>NUCLEOTIDE SEQUENCE [LARGE SCALE GENOMIC DNA]</scope>
    <source>
        <strain evidence="2 3">YIM 152171</strain>
    </source>
</reference>
<name>A0AAP3XQT7_9PROT</name>
<dbReference type="RefSeq" id="WP_327788049.1">
    <property type="nucleotide sequence ID" value="NZ_JARGEQ010000027.1"/>
</dbReference>
<evidence type="ECO:0000256" key="1">
    <source>
        <dbReference type="SAM" id="SignalP"/>
    </source>
</evidence>
<proteinExistence type="predicted"/>
<keyword evidence="1" id="KW-0732">Signal</keyword>